<dbReference type="AlphaFoldDB" id="A0A9W7GJP5"/>
<dbReference type="PANTHER" id="PTHR11782:SF83">
    <property type="entry name" value="GUANOSINE-DIPHOSPHATASE"/>
    <property type="match status" value="1"/>
</dbReference>
<protein>
    <recommendedName>
        <fullName evidence="9">Apyrase</fullName>
    </recommendedName>
</protein>
<evidence type="ECO:0000256" key="1">
    <source>
        <dbReference type="ARBA" id="ARBA00009283"/>
    </source>
</evidence>
<keyword evidence="4" id="KW-0547">Nucleotide-binding</keyword>
<comment type="caution">
    <text evidence="7">The sequence shown here is derived from an EMBL/GenBank/DDBJ whole genome shotgun (WGS) entry which is preliminary data.</text>
</comment>
<feature type="signal peptide" evidence="6">
    <location>
        <begin position="1"/>
        <end position="15"/>
    </location>
</feature>
<dbReference type="OrthoDB" id="6372431at2759"/>
<evidence type="ECO:0000313" key="7">
    <source>
        <dbReference type="EMBL" id="GMI45303.1"/>
    </source>
</evidence>
<keyword evidence="4" id="KW-0067">ATP-binding</keyword>
<comment type="similarity">
    <text evidence="1">Belongs to the GDA1/CD39 NTPase family.</text>
</comment>
<evidence type="ECO:0000256" key="3">
    <source>
        <dbReference type="PIRSR" id="PIRSR600407-1"/>
    </source>
</evidence>
<keyword evidence="5" id="KW-0812">Transmembrane</keyword>
<name>A0A9W7GJP5_9STRA</name>
<dbReference type="GO" id="GO:0017110">
    <property type="term" value="F:nucleoside diphosphate phosphatase activity"/>
    <property type="evidence" value="ECO:0007669"/>
    <property type="project" value="TreeGrafter"/>
</dbReference>
<dbReference type="GO" id="GO:0005524">
    <property type="term" value="F:ATP binding"/>
    <property type="evidence" value="ECO:0007669"/>
    <property type="project" value="UniProtKB-KW"/>
</dbReference>
<dbReference type="CDD" id="cd24003">
    <property type="entry name" value="ASKHA_NBD_GDA1_CD39_NTPase"/>
    <property type="match status" value="1"/>
</dbReference>
<dbReference type="Gene3D" id="3.30.420.150">
    <property type="entry name" value="Exopolyphosphatase. Domain 2"/>
    <property type="match status" value="1"/>
</dbReference>
<feature type="chain" id="PRO_5040781233" description="Apyrase" evidence="6">
    <location>
        <begin position="16"/>
        <end position="631"/>
    </location>
</feature>
<evidence type="ECO:0000256" key="6">
    <source>
        <dbReference type="SAM" id="SignalP"/>
    </source>
</evidence>
<keyword evidence="6" id="KW-0732">Signal</keyword>
<dbReference type="InterPro" id="IPR000407">
    <property type="entry name" value="GDA1_CD39_NTPase"/>
</dbReference>
<evidence type="ECO:0000256" key="5">
    <source>
        <dbReference type="SAM" id="Phobius"/>
    </source>
</evidence>
<evidence type="ECO:0000313" key="8">
    <source>
        <dbReference type="Proteomes" id="UP001165065"/>
    </source>
</evidence>
<keyword evidence="8" id="KW-1185">Reference proteome</keyword>
<reference evidence="8" key="1">
    <citation type="journal article" date="2023" name="Commun. Biol.">
        <title>Genome analysis of Parmales, the sister group of diatoms, reveals the evolutionary specialization of diatoms from phago-mixotrophs to photoautotrophs.</title>
        <authorList>
            <person name="Ban H."/>
            <person name="Sato S."/>
            <person name="Yoshikawa S."/>
            <person name="Yamada K."/>
            <person name="Nakamura Y."/>
            <person name="Ichinomiya M."/>
            <person name="Sato N."/>
            <person name="Blanc-Mathieu R."/>
            <person name="Endo H."/>
            <person name="Kuwata A."/>
            <person name="Ogata H."/>
        </authorList>
    </citation>
    <scope>NUCLEOTIDE SEQUENCE [LARGE SCALE GENOMIC DNA]</scope>
</reference>
<evidence type="ECO:0000256" key="2">
    <source>
        <dbReference type="ARBA" id="ARBA00022801"/>
    </source>
</evidence>
<organism evidence="7 8">
    <name type="scientific">Triparma columacea</name>
    <dbReference type="NCBI Taxonomy" id="722753"/>
    <lineage>
        <taxon>Eukaryota</taxon>
        <taxon>Sar</taxon>
        <taxon>Stramenopiles</taxon>
        <taxon>Ochrophyta</taxon>
        <taxon>Bolidophyceae</taxon>
        <taxon>Parmales</taxon>
        <taxon>Triparmaceae</taxon>
        <taxon>Triparma</taxon>
    </lineage>
</organism>
<proteinExistence type="inferred from homology"/>
<dbReference type="GO" id="GO:0016020">
    <property type="term" value="C:membrane"/>
    <property type="evidence" value="ECO:0007669"/>
    <property type="project" value="TreeGrafter"/>
</dbReference>
<feature type="transmembrane region" description="Helical" evidence="5">
    <location>
        <begin position="579"/>
        <end position="599"/>
    </location>
</feature>
<dbReference type="Gene3D" id="3.30.420.40">
    <property type="match status" value="1"/>
</dbReference>
<dbReference type="EMBL" id="BRYA01001541">
    <property type="protein sequence ID" value="GMI45303.1"/>
    <property type="molecule type" value="Genomic_DNA"/>
</dbReference>
<gene>
    <name evidence="7" type="ORF">TrCOL_g13325</name>
</gene>
<dbReference type="Proteomes" id="UP001165065">
    <property type="component" value="Unassembled WGS sequence"/>
</dbReference>
<feature type="active site" description="Proton acceptor" evidence="3">
    <location>
        <position position="247"/>
    </location>
</feature>
<feature type="binding site" evidence="4">
    <location>
        <begin position="286"/>
        <end position="290"/>
    </location>
    <ligand>
        <name>ATP</name>
        <dbReference type="ChEBI" id="CHEBI:30616"/>
    </ligand>
</feature>
<keyword evidence="5" id="KW-0472">Membrane</keyword>
<sequence>MTYLLLLLWFTAALTEHICDDSGLICAEMELEDELAVDIEMIVEDGGEKSNRILRKKDFTTTETSTTLPSDEFHSEPPAAIRWWNSLLGKRDAEHHPQDKTSHILMIDAGSGGSRLHVYEYDRRSFSTLPPPVSDVATDSQWTKRLKPGLSSFANVREEELPAVLADYMRPMLTFAKKVLKEKKSHWGEYHIYLKATGGMRTLSVEDRTKLMDTVRDLFQNKYPELLKNPFRIDGIDQIRVISGEEEAIYGWTAINYLMGTLISNSGGSGTVISPNITYGALDMGGASTQISFYEPGEDIMSNLFKMQLGGSKHWNVYAHSFLYFGINSARERNSARIVHEQDKGRPNHERLSGRYYNPCFNGGYETNFTSKIHFNDNDVESWLSSSAVGNNAQEYSVSLYGGVLPDTDFHQCYTYTVSLLRKESNAWCDFAHGGDCSYAGIYQPPIPYQSARYGGFFAFANYLKLWHFLKLPIKANVGQVKARAEEICSMSFDELINYNSEIHKKGKDVNLEELSDYCFHSTYTYSMLHDGYGFSDSTNITVASIINGQKVTWALGSALYEINSLDWTYTPGQVEQAFVGMGVVLSSVVTVCCVFLSLQLYKERRHRGASLWSIKPDGPDRHGYGAVEDI</sequence>
<keyword evidence="5" id="KW-1133">Transmembrane helix</keyword>
<keyword evidence="2" id="KW-0378">Hydrolase</keyword>
<evidence type="ECO:0008006" key="9">
    <source>
        <dbReference type="Google" id="ProtNLM"/>
    </source>
</evidence>
<evidence type="ECO:0000256" key="4">
    <source>
        <dbReference type="PIRSR" id="PIRSR600407-2"/>
    </source>
</evidence>
<dbReference type="Pfam" id="PF01150">
    <property type="entry name" value="GDA1_CD39"/>
    <property type="match status" value="1"/>
</dbReference>
<accession>A0A9W7GJP5</accession>
<dbReference type="GO" id="GO:0009134">
    <property type="term" value="P:nucleoside diphosphate catabolic process"/>
    <property type="evidence" value="ECO:0007669"/>
    <property type="project" value="TreeGrafter"/>
</dbReference>
<dbReference type="PANTHER" id="PTHR11782">
    <property type="entry name" value="ADENOSINE/GUANOSINE DIPHOSPHATASE"/>
    <property type="match status" value="1"/>
</dbReference>